<keyword evidence="6" id="KW-0368">Histidine biosynthesis</keyword>
<evidence type="ECO:0000256" key="3">
    <source>
        <dbReference type="ARBA" id="ARBA00022605"/>
    </source>
</evidence>
<feature type="active site" description="Nucleophile" evidence="10">
    <location>
        <position position="60"/>
    </location>
</feature>
<evidence type="ECO:0000256" key="10">
    <source>
        <dbReference type="PIRSR" id="PIRSR000495-1"/>
    </source>
</evidence>
<evidence type="ECO:0000256" key="1">
    <source>
        <dbReference type="ARBA" id="ARBA00005091"/>
    </source>
</evidence>
<keyword evidence="7" id="KW-0456">Lyase</keyword>
<dbReference type="GO" id="GO:0016829">
    <property type="term" value="F:lyase activity"/>
    <property type="evidence" value="ECO:0007669"/>
    <property type="project" value="UniProtKB-KW"/>
</dbReference>
<protein>
    <submittedName>
        <fullName evidence="12">Imidazole glycerol phosphate synthase, glutamine amidotransferase subunit</fullName>
    </submittedName>
</protein>
<evidence type="ECO:0000256" key="6">
    <source>
        <dbReference type="ARBA" id="ARBA00023102"/>
    </source>
</evidence>
<feature type="active site" evidence="10">
    <location>
        <position position="164"/>
    </location>
</feature>
<reference evidence="12 13" key="1">
    <citation type="submission" date="2014-12" db="EMBL/GenBank/DDBJ databases">
        <title>Draft genome sequences of 29 type strains of Enterococci.</title>
        <authorList>
            <person name="Zhong Z."/>
            <person name="Sun Z."/>
            <person name="Liu W."/>
            <person name="Zhang W."/>
            <person name="Zhang H."/>
        </authorList>
    </citation>
    <scope>NUCLEOTIDE SEQUENCE [LARGE SCALE GENOMIC DNA]</scope>
    <source>
        <strain evidence="12 13">DSM 17029</strain>
    </source>
</reference>
<evidence type="ECO:0000256" key="4">
    <source>
        <dbReference type="ARBA" id="ARBA00022801"/>
    </source>
</evidence>
<dbReference type="InterPro" id="IPR029062">
    <property type="entry name" value="Class_I_gatase-like"/>
</dbReference>
<comment type="caution">
    <text evidence="12">The sequence shown here is derived from an EMBL/GenBank/DDBJ whole genome shotgun (WGS) entry which is preliminary data.</text>
</comment>
<dbReference type="PROSITE" id="PS51273">
    <property type="entry name" value="GATASE_TYPE_1"/>
    <property type="match status" value="1"/>
</dbReference>
<comment type="subunit">
    <text evidence="2">Heterodimer of HisH and HisF.</text>
</comment>
<dbReference type="Proteomes" id="UP000181884">
    <property type="component" value="Unassembled WGS sequence"/>
</dbReference>
<dbReference type="PIRSF" id="PIRSF000495">
    <property type="entry name" value="Amidotransf_hisH"/>
    <property type="match status" value="1"/>
</dbReference>
<accession>A0A1L8RDB4</accession>
<dbReference type="GO" id="GO:0000105">
    <property type="term" value="P:L-histidine biosynthetic process"/>
    <property type="evidence" value="ECO:0007669"/>
    <property type="project" value="UniProtKB-UniPathway"/>
</dbReference>
<dbReference type="CDD" id="cd01748">
    <property type="entry name" value="GATase1_IGP_Synthase"/>
    <property type="match status" value="1"/>
</dbReference>
<dbReference type="Gene3D" id="3.40.50.880">
    <property type="match status" value="1"/>
</dbReference>
<evidence type="ECO:0000313" key="12">
    <source>
        <dbReference type="EMBL" id="OJG17733.1"/>
    </source>
</evidence>
<dbReference type="GO" id="GO:0004359">
    <property type="term" value="F:glutaminase activity"/>
    <property type="evidence" value="ECO:0007669"/>
    <property type="project" value="UniProtKB-EC"/>
</dbReference>
<evidence type="ECO:0000259" key="11">
    <source>
        <dbReference type="Pfam" id="PF00117"/>
    </source>
</evidence>
<feature type="domain" description="Glutamine amidotransferase" evidence="11">
    <location>
        <begin position="22"/>
        <end position="177"/>
    </location>
</feature>
<dbReference type="PANTHER" id="PTHR42701">
    <property type="entry name" value="IMIDAZOLE GLYCEROL PHOSPHATE SYNTHASE SUBUNIT HISH"/>
    <property type="match status" value="1"/>
</dbReference>
<dbReference type="NCBIfam" id="TIGR01855">
    <property type="entry name" value="IMP_synth_hisH"/>
    <property type="match status" value="1"/>
</dbReference>
<keyword evidence="12" id="KW-0808">Transferase</keyword>
<proteinExistence type="predicted"/>
<dbReference type="SUPFAM" id="SSF52317">
    <property type="entry name" value="Class I glutamine amidotransferase-like"/>
    <property type="match status" value="1"/>
</dbReference>
<evidence type="ECO:0000256" key="5">
    <source>
        <dbReference type="ARBA" id="ARBA00022962"/>
    </source>
</evidence>
<feature type="active site" evidence="10">
    <location>
        <position position="162"/>
    </location>
</feature>
<evidence type="ECO:0000256" key="8">
    <source>
        <dbReference type="ARBA" id="ARBA00047838"/>
    </source>
</evidence>
<organism evidence="12 13">
    <name type="scientific">Enterococcus canis</name>
    <dbReference type="NCBI Taxonomy" id="214095"/>
    <lineage>
        <taxon>Bacteria</taxon>
        <taxon>Bacillati</taxon>
        <taxon>Bacillota</taxon>
        <taxon>Bacilli</taxon>
        <taxon>Lactobacillales</taxon>
        <taxon>Enterococcaceae</taxon>
        <taxon>Enterococcus</taxon>
    </lineage>
</organism>
<evidence type="ECO:0000256" key="2">
    <source>
        <dbReference type="ARBA" id="ARBA00011152"/>
    </source>
</evidence>
<dbReference type="PANTHER" id="PTHR42701:SF1">
    <property type="entry name" value="IMIDAZOLE GLYCEROL PHOSPHATE SYNTHASE SUBUNIT HISH"/>
    <property type="match status" value="1"/>
</dbReference>
<comment type="catalytic activity">
    <reaction evidence="8">
        <text>5-[(5-phospho-1-deoxy-D-ribulos-1-ylimino)methylamino]-1-(5-phospho-beta-D-ribosyl)imidazole-4-carboxamide + L-glutamine = D-erythro-1-(imidazol-4-yl)glycerol 3-phosphate + 5-amino-1-(5-phospho-beta-D-ribosyl)imidazole-4-carboxamide + L-glutamate + H(+)</text>
        <dbReference type="Rhea" id="RHEA:24793"/>
        <dbReference type="ChEBI" id="CHEBI:15378"/>
        <dbReference type="ChEBI" id="CHEBI:29985"/>
        <dbReference type="ChEBI" id="CHEBI:58278"/>
        <dbReference type="ChEBI" id="CHEBI:58359"/>
        <dbReference type="ChEBI" id="CHEBI:58475"/>
        <dbReference type="ChEBI" id="CHEBI:58525"/>
        <dbReference type="EC" id="4.3.2.10"/>
    </reaction>
</comment>
<keyword evidence="4" id="KW-0378">Hydrolase</keyword>
<dbReference type="EMBL" id="JXKH01000007">
    <property type="protein sequence ID" value="OJG17733.1"/>
    <property type="molecule type" value="Genomic_DNA"/>
</dbReference>
<name>A0A1L8RDB4_9ENTE</name>
<keyword evidence="5 12" id="KW-0315">Glutamine amidotransferase</keyword>
<dbReference type="STRING" id="214095.RU97_GL002523"/>
<sequence length="183" mass="19885">MKYIGLESQVSADPAEILQAEGLILPGVGAFGQAMAELKARKLVPVIQEAAQQTPLLGVCLGMQLLLEGSMEYGFTEGLGLIEGICERIPAEKTMPVPHMGWNQLLVTKDTPLTATINEEYVYFVHSYYTDCDPDAIDALTQYSIKLPAMISQGQVYGVQFHPEKSGPAGLALLERFKKVVVA</sequence>
<evidence type="ECO:0000313" key="13">
    <source>
        <dbReference type="Proteomes" id="UP000181884"/>
    </source>
</evidence>
<dbReference type="UniPathway" id="UPA00031">
    <property type="reaction ID" value="UER00010"/>
</dbReference>
<comment type="catalytic activity">
    <reaction evidence="9">
        <text>L-glutamine + H2O = L-glutamate + NH4(+)</text>
        <dbReference type="Rhea" id="RHEA:15889"/>
        <dbReference type="ChEBI" id="CHEBI:15377"/>
        <dbReference type="ChEBI" id="CHEBI:28938"/>
        <dbReference type="ChEBI" id="CHEBI:29985"/>
        <dbReference type="ChEBI" id="CHEBI:58359"/>
        <dbReference type="EC" id="3.5.1.2"/>
    </reaction>
</comment>
<gene>
    <name evidence="12" type="ORF">RU97_GL002523</name>
</gene>
<evidence type="ECO:0000256" key="9">
    <source>
        <dbReference type="ARBA" id="ARBA00049534"/>
    </source>
</evidence>
<dbReference type="InterPro" id="IPR010139">
    <property type="entry name" value="Imidazole-glycPsynth_HisH"/>
</dbReference>
<evidence type="ECO:0000256" key="7">
    <source>
        <dbReference type="ARBA" id="ARBA00023239"/>
    </source>
</evidence>
<dbReference type="InterPro" id="IPR017926">
    <property type="entry name" value="GATASE"/>
</dbReference>
<dbReference type="Pfam" id="PF00117">
    <property type="entry name" value="GATase"/>
    <property type="match status" value="1"/>
</dbReference>
<keyword evidence="3" id="KW-0028">Amino-acid biosynthesis</keyword>
<comment type="pathway">
    <text evidence="1">Amino-acid biosynthesis; L-histidine biosynthesis; L-histidine from 5-phospho-alpha-D-ribose 1-diphosphate: step 5/9.</text>
</comment>
<dbReference type="AlphaFoldDB" id="A0A1L8RDB4"/>
<dbReference type="GO" id="GO:0000107">
    <property type="term" value="F:imidazoleglycerol-phosphate synthase activity"/>
    <property type="evidence" value="ECO:0007669"/>
    <property type="project" value="RHEA"/>
</dbReference>
<keyword evidence="13" id="KW-1185">Reference proteome</keyword>